<proteinExistence type="predicted"/>
<keyword evidence="1" id="KW-1133">Transmembrane helix</keyword>
<evidence type="ECO:0000256" key="1">
    <source>
        <dbReference type="SAM" id="Phobius"/>
    </source>
</evidence>
<reference evidence="2 3" key="1">
    <citation type="journal article" date="2016" name="Nat. Commun.">
        <title>Thousands of microbial genomes shed light on interconnected biogeochemical processes in an aquifer system.</title>
        <authorList>
            <person name="Anantharaman K."/>
            <person name="Brown C.T."/>
            <person name="Hug L.A."/>
            <person name="Sharon I."/>
            <person name="Castelle C.J."/>
            <person name="Probst A.J."/>
            <person name="Thomas B.C."/>
            <person name="Singh A."/>
            <person name="Wilkins M.J."/>
            <person name="Karaoz U."/>
            <person name="Brodie E.L."/>
            <person name="Williams K.H."/>
            <person name="Hubbard S.S."/>
            <person name="Banfield J.F."/>
        </authorList>
    </citation>
    <scope>NUCLEOTIDE SEQUENCE [LARGE SCALE GENOMIC DNA]</scope>
</reference>
<evidence type="ECO:0000313" key="3">
    <source>
        <dbReference type="Proteomes" id="UP000177480"/>
    </source>
</evidence>
<evidence type="ECO:0008006" key="4">
    <source>
        <dbReference type="Google" id="ProtNLM"/>
    </source>
</evidence>
<evidence type="ECO:0000313" key="2">
    <source>
        <dbReference type="EMBL" id="OGZ44001.1"/>
    </source>
</evidence>
<dbReference type="EMBL" id="MHNK01000010">
    <property type="protein sequence ID" value="OGZ44001.1"/>
    <property type="molecule type" value="Genomic_DNA"/>
</dbReference>
<sequence>MNTKHVEWVLRIAVFGEFLGHGSFALQGKKDWIGWFSNFGITDAVLAGQLLFIIGLIDIALAILILLRPVRLALLWMVFWGFWTALIRPLVGMPIWDFMERWANWGAPLALFLLRGRPASFRDWLK</sequence>
<dbReference type="STRING" id="1802114.A2719_03515"/>
<comment type="caution">
    <text evidence="2">The sequence shown here is derived from an EMBL/GenBank/DDBJ whole genome shotgun (WGS) entry which is preliminary data.</text>
</comment>
<feature type="transmembrane region" description="Helical" evidence="1">
    <location>
        <begin position="74"/>
        <end position="96"/>
    </location>
</feature>
<dbReference type="Proteomes" id="UP000177480">
    <property type="component" value="Unassembled WGS sequence"/>
</dbReference>
<dbReference type="AlphaFoldDB" id="A0A1G2G2B7"/>
<keyword evidence="1" id="KW-0472">Membrane</keyword>
<keyword evidence="1" id="KW-0812">Transmembrane</keyword>
<protein>
    <recommendedName>
        <fullName evidence="4">DoxX family protein</fullName>
    </recommendedName>
</protein>
<accession>A0A1G2G2B7</accession>
<feature type="transmembrane region" description="Helical" evidence="1">
    <location>
        <begin position="44"/>
        <end position="67"/>
    </location>
</feature>
<name>A0A1G2G2B7_9BACT</name>
<gene>
    <name evidence="2" type="ORF">A2719_03515</name>
</gene>
<organism evidence="2 3">
    <name type="scientific">Candidatus Ryanbacteria bacterium RIFCSPHIGHO2_01_FULL_45_22</name>
    <dbReference type="NCBI Taxonomy" id="1802114"/>
    <lineage>
        <taxon>Bacteria</taxon>
        <taxon>Candidatus Ryaniibacteriota</taxon>
    </lineage>
</organism>